<dbReference type="RefSeq" id="WP_078633750.1">
    <property type="nucleotide sequence ID" value="NZ_CM007717.1"/>
</dbReference>
<proteinExistence type="predicted"/>
<evidence type="ECO:0000313" key="2">
    <source>
        <dbReference type="EMBL" id="QIT44967.1"/>
    </source>
</evidence>
<organism evidence="2 3">
    <name type="scientific">Streptomyces antibioticus</name>
    <dbReference type="NCBI Taxonomy" id="1890"/>
    <lineage>
        <taxon>Bacteria</taxon>
        <taxon>Bacillati</taxon>
        <taxon>Actinomycetota</taxon>
        <taxon>Actinomycetes</taxon>
        <taxon>Kitasatosporales</taxon>
        <taxon>Streptomycetaceae</taxon>
        <taxon>Streptomyces</taxon>
    </lineage>
</organism>
<name>A0AAE6Y8Q3_STRAT</name>
<dbReference type="AlphaFoldDB" id="A0AAE6Y8Q3"/>
<dbReference type="InterPro" id="IPR007278">
    <property type="entry name" value="DUF397"/>
</dbReference>
<dbReference type="Proteomes" id="UP000502504">
    <property type="component" value="Chromosome"/>
</dbReference>
<evidence type="ECO:0000313" key="3">
    <source>
        <dbReference type="Proteomes" id="UP000502504"/>
    </source>
</evidence>
<accession>A0AAE6Y8Q3</accession>
<protein>
    <submittedName>
        <fullName evidence="2">DUF397 domain-containing protein</fullName>
    </submittedName>
</protein>
<feature type="domain" description="DUF397" evidence="1">
    <location>
        <begin position="26"/>
        <end position="79"/>
    </location>
</feature>
<reference evidence="2 3" key="1">
    <citation type="submission" date="2020-03" db="EMBL/GenBank/DDBJ databases">
        <title>Is there a link between lipid content and antibiotic production in Streptomyces?</title>
        <authorList>
            <person name="David M."/>
            <person name="Lejeune C."/>
            <person name="Abreu S."/>
            <person name="Thibessard A."/>
            <person name="Leblond P."/>
            <person name="Chaminade P."/>
            <person name="Virolle M.-J."/>
        </authorList>
    </citation>
    <scope>NUCLEOTIDE SEQUENCE [LARGE SCALE GENOMIC DNA]</scope>
    <source>
        <strain evidence="2 3">DSM 41481</strain>
    </source>
</reference>
<gene>
    <name evidence="2" type="ORF">HCX60_16595</name>
</gene>
<dbReference type="Pfam" id="PF04149">
    <property type="entry name" value="DUF397"/>
    <property type="match status" value="1"/>
</dbReference>
<dbReference type="EMBL" id="CP050692">
    <property type="protein sequence ID" value="QIT44967.1"/>
    <property type="molecule type" value="Genomic_DNA"/>
</dbReference>
<evidence type="ECO:0000259" key="1">
    <source>
        <dbReference type="Pfam" id="PF04149"/>
    </source>
</evidence>
<sequence length="91" mass="9507">MNQNMRWQKSTFSGGGEGNTCIELAATWQKSTFSDGGEGDTCIELGVSPTTLHLRESDTPGTVLTTTPSTLANLLEGIRGGSVPTPPAARP</sequence>